<proteinExistence type="predicted"/>
<dbReference type="GO" id="GO:0016787">
    <property type="term" value="F:hydrolase activity"/>
    <property type="evidence" value="ECO:0007669"/>
    <property type="project" value="UniProtKB-KW"/>
</dbReference>
<dbReference type="Pfam" id="PF10118">
    <property type="entry name" value="Metal_hydrol"/>
    <property type="match status" value="1"/>
</dbReference>
<protein>
    <submittedName>
        <fullName evidence="2">Metal-dependent hydrolase</fullName>
    </submittedName>
</protein>
<gene>
    <name evidence="2" type="ORF">Mkiyose1413_45410</name>
    <name evidence="1" type="ORF">SRL2020028_35100</name>
</gene>
<sequence length="295" mass="33663">MCTREAAMSTLKIRKPPFSFDAQSAPYLWQPNNPDFSEMCNAISFAAPAFERYIVQVVQLAAPRLAGTPMQQEAEDFLRQEAQHARMHRKHAATLVARYPKLAETQKKIDQAYTELLENESLDFNLAYVTDIEATFTPLFGMMLNNEHTLFRGGADRVASLFLWHFMEEIEHRSSAFGIYDTAVGRRWYRVRALPKVMRHVTALMNTIMDDFVQHVPEADRGAVSGAALSFGSAAFRDIPRRQMAAMLYRLALSQAPFHRPDRQPIPRFTALWYDAEDQGRDITRWYAAPAAPNS</sequence>
<evidence type="ECO:0000313" key="3">
    <source>
        <dbReference type="Proteomes" id="UP001064782"/>
    </source>
</evidence>
<dbReference type="Proteomes" id="UP001165663">
    <property type="component" value="Unassembled WGS sequence"/>
</dbReference>
<dbReference type="PANTHER" id="PTHR39456:SF1">
    <property type="entry name" value="METAL-DEPENDENT HYDROLASE"/>
    <property type="match status" value="1"/>
</dbReference>
<dbReference type="EMBL" id="BRZI01000050">
    <property type="protein sequence ID" value="GLD32658.1"/>
    <property type="molecule type" value="Genomic_DNA"/>
</dbReference>
<organism evidence="2 3">
    <name type="scientific">Mycobacterium kiyosense</name>
    <dbReference type="NCBI Taxonomy" id="2871094"/>
    <lineage>
        <taxon>Bacteria</taxon>
        <taxon>Bacillati</taxon>
        <taxon>Actinomycetota</taxon>
        <taxon>Actinomycetes</taxon>
        <taxon>Mycobacteriales</taxon>
        <taxon>Mycobacteriaceae</taxon>
        <taxon>Mycobacterium</taxon>
    </lineage>
</organism>
<keyword evidence="3" id="KW-1185">Reference proteome</keyword>
<accession>A0A9P3V008</accession>
<evidence type="ECO:0000313" key="1">
    <source>
        <dbReference type="EMBL" id="GLB84254.1"/>
    </source>
</evidence>
<dbReference type="EMBL" id="BRXE01000045">
    <property type="protein sequence ID" value="GLB84254.1"/>
    <property type="molecule type" value="Genomic_DNA"/>
</dbReference>
<evidence type="ECO:0000313" key="2">
    <source>
        <dbReference type="EMBL" id="GLD32658.1"/>
    </source>
</evidence>
<comment type="caution">
    <text evidence="2">The sequence shown here is derived from an EMBL/GenBank/DDBJ whole genome shotgun (WGS) entry which is preliminary data.</text>
</comment>
<dbReference type="InterPro" id="IPR016516">
    <property type="entry name" value="UCP07580"/>
</dbReference>
<dbReference type="AlphaFoldDB" id="A0A9P3V008"/>
<dbReference type="PANTHER" id="PTHR39456">
    <property type="entry name" value="METAL-DEPENDENT HYDROLASE"/>
    <property type="match status" value="1"/>
</dbReference>
<name>A0A9P3V008_9MYCO</name>
<reference evidence="2" key="1">
    <citation type="submission" date="2022-08" db="EMBL/GenBank/DDBJ databases">
        <title>Mycobacterium kiyosense sp. nov., scotochromogenic slow-glowing species isolated from respiratory specimens.</title>
        <authorList>
            <person name="Fukano H."/>
            <person name="Kazumi Y."/>
            <person name="Sakagami N."/>
            <person name="Ato M."/>
            <person name="Mitarai S."/>
            <person name="Hoshino Y."/>
        </authorList>
    </citation>
    <scope>NUCLEOTIDE SEQUENCE</scope>
    <source>
        <strain evidence="2">1413</strain>
        <strain evidence="1">SRL2020-028</strain>
    </source>
</reference>
<dbReference type="Proteomes" id="UP001064782">
    <property type="component" value="Unassembled WGS sequence"/>
</dbReference>
<keyword evidence="2" id="KW-0378">Hydrolase</keyword>